<name>A0A835MLS5_9ROSI</name>
<dbReference type="Proteomes" id="UP000657918">
    <property type="component" value="Unassembled WGS sequence"/>
</dbReference>
<dbReference type="AlphaFoldDB" id="A0A835MLS5"/>
<dbReference type="EMBL" id="JADGMS010000014">
    <property type="protein sequence ID" value="KAF9668584.1"/>
    <property type="molecule type" value="Genomic_DNA"/>
</dbReference>
<comment type="caution">
    <text evidence="1">The sequence shown here is derived from an EMBL/GenBank/DDBJ whole genome shotgun (WGS) entry which is preliminary data.</text>
</comment>
<reference evidence="1 2" key="1">
    <citation type="submission" date="2020-10" db="EMBL/GenBank/DDBJ databases">
        <title>Plant Genome Project.</title>
        <authorList>
            <person name="Zhang R.-G."/>
        </authorList>
    </citation>
    <scope>NUCLEOTIDE SEQUENCE [LARGE SCALE GENOMIC DNA]</scope>
    <source>
        <strain evidence="1">FAFU-HL-1</strain>
        <tissue evidence="1">Leaf</tissue>
    </source>
</reference>
<sequence length="85" mass="9732">MRIGGFLEELKAFPAGLINSIQHLNLSGSLESLWIYEWDKLKSRNLRKPCQISLPTFLPLNVLVFGIARILSIYQVQQPFNTCQN</sequence>
<organism evidence="1 2">
    <name type="scientific">Salix dunnii</name>
    <dbReference type="NCBI Taxonomy" id="1413687"/>
    <lineage>
        <taxon>Eukaryota</taxon>
        <taxon>Viridiplantae</taxon>
        <taxon>Streptophyta</taxon>
        <taxon>Embryophyta</taxon>
        <taxon>Tracheophyta</taxon>
        <taxon>Spermatophyta</taxon>
        <taxon>Magnoliopsida</taxon>
        <taxon>eudicotyledons</taxon>
        <taxon>Gunneridae</taxon>
        <taxon>Pentapetalae</taxon>
        <taxon>rosids</taxon>
        <taxon>fabids</taxon>
        <taxon>Malpighiales</taxon>
        <taxon>Salicaceae</taxon>
        <taxon>Saliceae</taxon>
        <taxon>Salix</taxon>
    </lineage>
</organism>
<evidence type="ECO:0000313" key="2">
    <source>
        <dbReference type="Proteomes" id="UP000657918"/>
    </source>
</evidence>
<proteinExistence type="predicted"/>
<evidence type="ECO:0000313" key="1">
    <source>
        <dbReference type="EMBL" id="KAF9668584.1"/>
    </source>
</evidence>
<accession>A0A835MLS5</accession>
<gene>
    <name evidence="1" type="ORF">SADUNF_Sadunf14G0018900</name>
</gene>
<keyword evidence="2" id="KW-1185">Reference proteome</keyword>
<protein>
    <submittedName>
        <fullName evidence="1">Uncharacterized protein</fullName>
    </submittedName>
</protein>